<reference evidence="1 2" key="1">
    <citation type="submission" date="2021-03" db="EMBL/GenBank/DDBJ databases">
        <title>Sequencing the genomes of 1000 actinobacteria strains.</title>
        <authorList>
            <person name="Klenk H.-P."/>
        </authorList>
    </citation>
    <scope>NUCLEOTIDE SEQUENCE [LARGE SCALE GENOMIC DNA]</scope>
    <source>
        <strain evidence="1 2">DSM 14566</strain>
    </source>
</reference>
<comment type="caution">
    <text evidence="1">The sequence shown here is derived from an EMBL/GenBank/DDBJ whole genome shotgun (WGS) entry which is preliminary data.</text>
</comment>
<gene>
    <name evidence="1" type="ORF">JOF43_003051</name>
</gene>
<dbReference type="Proteomes" id="UP001519290">
    <property type="component" value="Unassembled WGS sequence"/>
</dbReference>
<sequence>MLTADPASPRAATGTRMEVDQLLADLSAGRAAPSATSLPETFVQTVSETLAATSGQVEVEVADPLGRSAHCLLLSRADTLRRSRGFTEREELAVHPTSALPGVLLRLAAIAPTEPLPAEVTVTTTPQELADLFAADSTRSVAAWARVTEAGGVLPPAAQDGIDQAPPRAVRLVRRRTNGDGAAALLLLRGRYLVAEGTDATTLRGTTPTGAARALLRPLLTESG</sequence>
<proteinExistence type="predicted"/>
<evidence type="ECO:0000313" key="2">
    <source>
        <dbReference type="Proteomes" id="UP001519290"/>
    </source>
</evidence>
<dbReference type="EMBL" id="JAGIOD010000002">
    <property type="protein sequence ID" value="MBP2383062.1"/>
    <property type="molecule type" value="Genomic_DNA"/>
</dbReference>
<dbReference type="RefSeq" id="WP_209903630.1">
    <property type="nucleotide sequence ID" value="NZ_BAAAJW010000005.1"/>
</dbReference>
<evidence type="ECO:0000313" key="1">
    <source>
        <dbReference type="EMBL" id="MBP2383062.1"/>
    </source>
</evidence>
<accession>A0ABS4X3M1</accession>
<organism evidence="1 2">
    <name type="scientific">Brachybacterium sacelli</name>
    <dbReference type="NCBI Taxonomy" id="173364"/>
    <lineage>
        <taxon>Bacteria</taxon>
        <taxon>Bacillati</taxon>
        <taxon>Actinomycetota</taxon>
        <taxon>Actinomycetes</taxon>
        <taxon>Micrococcales</taxon>
        <taxon>Dermabacteraceae</taxon>
        <taxon>Brachybacterium</taxon>
    </lineage>
</organism>
<name>A0ABS4X3M1_9MICO</name>
<protein>
    <submittedName>
        <fullName evidence="1">Uncharacterized protein</fullName>
    </submittedName>
</protein>
<keyword evidence="2" id="KW-1185">Reference proteome</keyword>